<keyword evidence="2" id="KW-1185">Reference proteome</keyword>
<evidence type="ECO:0000313" key="2">
    <source>
        <dbReference type="Proteomes" id="UP000241964"/>
    </source>
</evidence>
<sequence length="29" mass="3322">MSLVLKQKKVLVKIHHGSKIKKGTYTINE</sequence>
<accession>A0A2P8GIF2</accession>
<gene>
    <name evidence="1" type="ORF">CLV60_101121</name>
</gene>
<proteinExistence type="predicted"/>
<reference evidence="1 2" key="1">
    <citation type="submission" date="2018-03" db="EMBL/GenBank/DDBJ databases">
        <title>Genomic Encyclopedia of Archaeal and Bacterial Type Strains, Phase II (KMG-II): from individual species to whole genera.</title>
        <authorList>
            <person name="Goeker M."/>
        </authorList>
    </citation>
    <scope>NUCLEOTIDE SEQUENCE [LARGE SCALE GENOMIC DNA]</scope>
    <source>
        <strain evidence="1 2">DSM 29057</strain>
    </source>
</reference>
<organism evidence="1 2">
    <name type="scientific">Dyadobacter jiangsuensis</name>
    <dbReference type="NCBI Taxonomy" id="1591085"/>
    <lineage>
        <taxon>Bacteria</taxon>
        <taxon>Pseudomonadati</taxon>
        <taxon>Bacteroidota</taxon>
        <taxon>Cytophagia</taxon>
        <taxon>Cytophagales</taxon>
        <taxon>Spirosomataceae</taxon>
        <taxon>Dyadobacter</taxon>
    </lineage>
</organism>
<protein>
    <submittedName>
        <fullName evidence="1">Uncharacterized protein</fullName>
    </submittedName>
</protein>
<dbReference type="EMBL" id="PYAS01000001">
    <property type="protein sequence ID" value="PSL33752.1"/>
    <property type="molecule type" value="Genomic_DNA"/>
</dbReference>
<comment type="caution">
    <text evidence="1">The sequence shown here is derived from an EMBL/GenBank/DDBJ whole genome shotgun (WGS) entry which is preliminary data.</text>
</comment>
<dbReference type="Proteomes" id="UP000241964">
    <property type="component" value="Unassembled WGS sequence"/>
</dbReference>
<evidence type="ECO:0000313" key="1">
    <source>
        <dbReference type="EMBL" id="PSL33752.1"/>
    </source>
</evidence>
<dbReference type="AlphaFoldDB" id="A0A2P8GIF2"/>
<name>A0A2P8GIF2_9BACT</name>